<feature type="domain" description="FYVE-type" evidence="20">
    <location>
        <begin position="11"/>
        <end position="84"/>
    </location>
</feature>
<evidence type="ECO:0000256" key="9">
    <source>
        <dbReference type="ARBA" id="ARBA00022723"/>
    </source>
</evidence>
<evidence type="ECO:0000256" key="3">
    <source>
        <dbReference type="ARBA" id="ARBA00004177"/>
    </source>
</evidence>
<feature type="compositionally biased region" description="Polar residues" evidence="18">
    <location>
        <begin position="105"/>
        <end position="123"/>
    </location>
</feature>
<dbReference type="SMART" id="SM00064">
    <property type="entry name" value="FYVE"/>
    <property type="match status" value="1"/>
</dbReference>
<keyword evidence="11 17" id="KW-0863">Zinc-finger</keyword>
<dbReference type="HOGENOM" id="CLU_069851_0_0_1"/>
<dbReference type="AlphaFoldDB" id="A5DQF2"/>
<dbReference type="InterPro" id="IPR013083">
    <property type="entry name" value="Znf_RING/FYVE/PHD"/>
</dbReference>
<dbReference type="EC" id="2.3.2.27" evidence="6"/>
<evidence type="ECO:0000256" key="1">
    <source>
        <dbReference type="ARBA" id="ARBA00000900"/>
    </source>
</evidence>
<dbReference type="Pfam" id="PF13639">
    <property type="entry name" value="zf-RING_2"/>
    <property type="match status" value="1"/>
</dbReference>
<keyword evidence="7" id="KW-0808">Transferase</keyword>
<dbReference type="InParanoid" id="A5DQF2"/>
<accession>A5DQF2</accession>
<dbReference type="InterPro" id="IPR001841">
    <property type="entry name" value="Znf_RING"/>
</dbReference>
<dbReference type="GO" id="GO:0005768">
    <property type="term" value="C:endosome"/>
    <property type="evidence" value="ECO:0007669"/>
    <property type="project" value="UniProtKB-SubCell"/>
</dbReference>
<evidence type="ECO:0000259" key="19">
    <source>
        <dbReference type="PROSITE" id="PS50089"/>
    </source>
</evidence>
<feature type="domain" description="RING-type" evidence="19">
    <location>
        <begin position="274"/>
        <end position="316"/>
    </location>
</feature>
<keyword evidence="10" id="KW-0967">Endosome</keyword>
<dbReference type="Proteomes" id="UP000001997">
    <property type="component" value="Unassembled WGS sequence"/>
</dbReference>
<evidence type="ECO:0000256" key="6">
    <source>
        <dbReference type="ARBA" id="ARBA00012483"/>
    </source>
</evidence>
<proteinExistence type="predicted"/>
<evidence type="ECO:0000256" key="8">
    <source>
        <dbReference type="ARBA" id="ARBA00022707"/>
    </source>
</evidence>
<evidence type="ECO:0000313" key="22">
    <source>
        <dbReference type="Proteomes" id="UP000001997"/>
    </source>
</evidence>
<dbReference type="VEuPathDB" id="FungiDB:PGUG_05503"/>
<dbReference type="OrthoDB" id="660555at2759"/>
<evidence type="ECO:0000256" key="18">
    <source>
        <dbReference type="SAM" id="MobiDB-lite"/>
    </source>
</evidence>
<keyword evidence="14" id="KW-0472">Membrane</keyword>
<sequence length="321" mass="36111">MSSDSLVWQDDDAVTQCFLCESTYNFFNRRHHCRKCGRVVCGNCSDQSIQYFPNTLVVNPNGVCSRSKSWERYRTCDECVETTLMIRRALAEEVDPYTAPDAASSDDNNSTTKTAGNTFTRMVSSSTNSSRSQLPRVTNDDNDSDHNLCPVCATNLAKEFRRATQSSGGESSSHDFDLFKERHIDDCLVAFDFNTEHQRLSSPRKGSQRHRNKMLVYNMPPIPKPQYETIPNSNLEGTSADTVKILPSTSEVFGSVNTISSIEPSEKNQLDQECVICLEDLKAGDKVGRLECLCVFHYKCIKDWFNKKGYGECPVHYAPAV</sequence>
<dbReference type="Pfam" id="PF01363">
    <property type="entry name" value="FYVE"/>
    <property type="match status" value="1"/>
</dbReference>
<feature type="region of interest" description="Disordered" evidence="18">
    <location>
        <begin position="98"/>
        <end position="145"/>
    </location>
</feature>
<evidence type="ECO:0000256" key="10">
    <source>
        <dbReference type="ARBA" id="ARBA00022753"/>
    </source>
</evidence>
<dbReference type="InterPro" id="IPR051878">
    <property type="entry name" value="ZNRF_ubiq-protein_ligase"/>
</dbReference>
<reference evidence="21 22" key="1">
    <citation type="journal article" date="2009" name="Nature">
        <title>Evolution of pathogenicity and sexual reproduction in eight Candida genomes.</title>
        <authorList>
            <person name="Butler G."/>
            <person name="Rasmussen M.D."/>
            <person name="Lin M.F."/>
            <person name="Santos M.A."/>
            <person name="Sakthikumar S."/>
            <person name="Munro C.A."/>
            <person name="Rheinbay E."/>
            <person name="Grabherr M."/>
            <person name="Forche A."/>
            <person name="Reedy J.L."/>
            <person name="Agrafioti I."/>
            <person name="Arnaud M.B."/>
            <person name="Bates S."/>
            <person name="Brown A.J."/>
            <person name="Brunke S."/>
            <person name="Costanzo M.C."/>
            <person name="Fitzpatrick D.A."/>
            <person name="de Groot P.W."/>
            <person name="Harris D."/>
            <person name="Hoyer L.L."/>
            <person name="Hube B."/>
            <person name="Klis F.M."/>
            <person name="Kodira C."/>
            <person name="Lennard N."/>
            <person name="Logue M.E."/>
            <person name="Martin R."/>
            <person name="Neiman A.M."/>
            <person name="Nikolaou E."/>
            <person name="Quail M.A."/>
            <person name="Quinn J."/>
            <person name="Santos M.C."/>
            <person name="Schmitzberger F.F."/>
            <person name="Sherlock G."/>
            <person name="Shah P."/>
            <person name="Silverstein K.A."/>
            <person name="Skrzypek M.S."/>
            <person name="Soll D."/>
            <person name="Staggs R."/>
            <person name="Stansfield I."/>
            <person name="Stumpf M.P."/>
            <person name="Sudbery P.E."/>
            <person name="Srikantha T."/>
            <person name="Zeng Q."/>
            <person name="Berman J."/>
            <person name="Berriman M."/>
            <person name="Heitman J."/>
            <person name="Gow N.A."/>
            <person name="Lorenz M.C."/>
            <person name="Birren B.W."/>
            <person name="Kellis M."/>
            <person name="Cuomo C.A."/>
        </authorList>
    </citation>
    <scope>NUCLEOTIDE SEQUENCE [LARGE SCALE GENOMIC DNA]</scope>
    <source>
        <strain evidence="22">ATCC 6260 / CBS 566 / DSM 6381 / JCM 1539 / NBRC 10279 / NRRL Y-324</strain>
    </source>
</reference>
<evidence type="ECO:0000256" key="15">
    <source>
        <dbReference type="ARBA" id="ARBA00023228"/>
    </source>
</evidence>
<dbReference type="PROSITE" id="PS50089">
    <property type="entry name" value="ZF_RING_2"/>
    <property type="match status" value="1"/>
</dbReference>
<name>A5DQF2_PICGU</name>
<dbReference type="GO" id="GO:0043161">
    <property type="term" value="P:proteasome-mediated ubiquitin-dependent protein catabolic process"/>
    <property type="evidence" value="ECO:0007669"/>
    <property type="project" value="TreeGrafter"/>
</dbReference>
<dbReference type="InterPro" id="IPR017455">
    <property type="entry name" value="Znf_FYVE-rel"/>
</dbReference>
<evidence type="ECO:0000256" key="16">
    <source>
        <dbReference type="ARBA" id="ARBA00023288"/>
    </source>
</evidence>
<dbReference type="PANTHER" id="PTHR46661">
    <property type="entry name" value="E3 UBIQUITIN-PROTEIN LIGASE ZNRF1-LIKE PROTEIN"/>
    <property type="match status" value="1"/>
</dbReference>
<dbReference type="GeneID" id="5124149"/>
<dbReference type="RefSeq" id="XP_001482483.2">
    <property type="nucleotide sequence ID" value="XM_001482433.1"/>
</dbReference>
<comment type="catalytic activity">
    <reaction evidence="1">
        <text>S-ubiquitinyl-[E2 ubiquitin-conjugating enzyme]-L-cysteine + [acceptor protein]-L-lysine = [E2 ubiquitin-conjugating enzyme]-L-cysteine + N(6)-ubiquitinyl-[acceptor protein]-L-lysine.</text>
        <dbReference type="EC" id="2.3.2.27"/>
    </reaction>
</comment>
<dbReference type="CDD" id="cd16489">
    <property type="entry name" value="mRING-CH-C4HC2H_ZNRF"/>
    <property type="match status" value="1"/>
</dbReference>
<dbReference type="SUPFAM" id="SSF57850">
    <property type="entry name" value="RING/U-box"/>
    <property type="match status" value="1"/>
</dbReference>
<dbReference type="GO" id="GO:0061630">
    <property type="term" value="F:ubiquitin protein ligase activity"/>
    <property type="evidence" value="ECO:0007669"/>
    <property type="project" value="UniProtKB-EC"/>
</dbReference>
<dbReference type="FunCoup" id="A5DQF2">
    <property type="interactions" value="22"/>
</dbReference>
<evidence type="ECO:0000256" key="7">
    <source>
        <dbReference type="ARBA" id="ARBA00022679"/>
    </source>
</evidence>
<dbReference type="eggNOG" id="KOG1729">
    <property type="taxonomic scope" value="Eukaryota"/>
</dbReference>
<dbReference type="GO" id="GO:0070936">
    <property type="term" value="P:protein K48-linked ubiquitination"/>
    <property type="evidence" value="ECO:0007669"/>
    <property type="project" value="TreeGrafter"/>
</dbReference>
<keyword evidence="15" id="KW-0458">Lysosome</keyword>
<evidence type="ECO:0000256" key="4">
    <source>
        <dbReference type="ARBA" id="ARBA00004371"/>
    </source>
</evidence>
<dbReference type="EMBL" id="CH408161">
    <property type="protein sequence ID" value="EDK41405.2"/>
    <property type="molecule type" value="Genomic_DNA"/>
</dbReference>
<evidence type="ECO:0000256" key="5">
    <source>
        <dbReference type="ARBA" id="ARBA00004906"/>
    </source>
</evidence>
<dbReference type="GO" id="GO:0016020">
    <property type="term" value="C:membrane"/>
    <property type="evidence" value="ECO:0007669"/>
    <property type="project" value="UniProtKB-SubCell"/>
</dbReference>
<protein>
    <recommendedName>
        <fullName evidence="6">RING-type E3 ubiquitin transferase</fullName>
        <ecNumber evidence="6">2.3.2.27</ecNumber>
    </recommendedName>
</protein>
<dbReference type="GO" id="GO:0008270">
    <property type="term" value="F:zinc ion binding"/>
    <property type="evidence" value="ECO:0007669"/>
    <property type="project" value="UniProtKB-KW"/>
</dbReference>
<keyword evidence="22" id="KW-1185">Reference proteome</keyword>
<evidence type="ECO:0000256" key="13">
    <source>
        <dbReference type="ARBA" id="ARBA00022833"/>
    </source>
</evidence>
<gene>
    <name evidence="21" type="ORF">PGUG_05503</name>
</gene>
<evidence type="ECO:0000256" key="17">
    <source>
        <dbReference type="PROSITE-ProRule" id="PRU00175"/>
    </source>
</evidence>
<organism evidence="21 22">
    <name type="scientific">Meyerozyma guilliermondii (strain ATCC 6260 / CBS 566 / DSM 6381 / JCM 1539 / NBRC 10279 / NRRL Y-324)</name>
    <name type="common">Yeast</name>
    <name type="synonym">Candida guilliermondii</name>
    <dbReference type="NCBI Taxonomy" id="294746"/>
    <lineage>
        <taxon>Eukaryota</taxon>
        <taxon>Fungi</taxon>
        <taxon>Dikarya</taxon>
        <taxon>Ascomycota</taxon>
        <taxon>Saccharomycotina</taxon>
        <taxon>Pichiomycetes</taxon>
        <taxon>Debaryomycetaceae</taxon>
        <taxon>Meyerozyma</taxon>
    </lineage>
</organism>
<dbReference type="KEGG" id="pgu:PGUG_05503"/>
<dbReference type="PROSITE" id="PS50178">
    <property type="entry name" value="ZF_FYVE"/>
    <property type="match status" value="1"/>
</dbReference>
<evidence type="ECO:0000256" key="14">
    <source>
        <dbReference type="ARBA" id="ARBA00023136"/>
    </source>
</evidence>
<keyword evidence="16" id="KW-0449">Lipoprotein</keyword>
<dbReference type="OMA" id="NFCPLHD"/>
<comment type="pathway">
    <text evidence="5">Protein modification; protein ubiquitination.</text>
</comment>
<dbReference type="SMART" id="SM00184">
    <property type="entry name" value="RING"/>
    <property type="match status" value="2"/>
</dbReference>
<dbReference type="Gene3D" id="3.30.40.10">
    <property type="entry name" value="Zinc/RING finger domain, C3HC4 (zinc finger)"/>
    <property type="match status" value="2"/>
</dbReference>
<keyword evidence="13" id="KW-0862">Zinc</keyword>
<keyword evidence="9" id="KW-0479">Metal-binding</keyword>
<evidence type="ECO:0000313" key="21">
    <source>
        <dbReference type="EMBL" id="EDK41405.2"/>
    </source>
</evidence>
<evidence type="ECO:0000256" key="2">
    <source>
        <dbReference type="ARBA" id="ARBA00004170"/>
    </source>
</evidence>
<evidence type="ECO:0000256" key="11">
    <source>
        <dbReference type="ARBA" id="ARBA00022771"/>
    </source>
</evidence>
<evidence type="ECO:0000256" key="12">
    <source>
        <dbReference type="ARBA" id="ARBA00022786"/>
    </source>
</evidence>
<evidence type="ECO:0000259" key="20">
    <source>
        <dbReference type="PROSITE" id="PS50178"/>
    </source>
</evidence>
<keyword evidence="12" id="KW-0833">Ubl conjugation pathway</keyword>
<dbReference type="PANTHER" id="PTHR46661:SF4">
    <property type="entry name" value="RING-TYPE DOMAIN-CONTAINING PROTEIN"/>
    <property type="match status" value="1"/>
</dbReference>
<dbReference type="SUPFAM" id="SSF57903">
    <property type="entry name" value="FYVE/PHD zinc finger"/>
    <property type="match status" value="1"/>
</dbReference>
<keyword evidence="8" id="KW-0519">Myristate</keyword>
<comment type="subcellular location">
    <subcellularLocation>
        <location evidence="3">Endosome</location>
    </subcellularLocation>
    <subcellularLocation>
        <location evidence="4">Lysosome</location>
    </subcellularLocation>
    <subcellularLocation>
        <location evidence="2">Membrane</location>
        <topology evidence="2">Peripheral membrane protein</topology>
    </subcellularLocation>
</comment>
<dbReference type="InterPro" id="IPR011011">
    <property type="entry name" value="Znf_FYVE_PHD"/>
</dbReference>
<dbReference type="GO" id="GO:0032266">
    <property type="term" value="F:phosphatidylinositol-3-phosphate binding"/>
    <property type="evidence" value="ECO:0007669"/>
    <property type="project" value="UniProtKB-ARBA"/>
</dbReference>
<dbReference type="InterPro" id="IPR000306">
    <property type="entry name" value="Znf_FYVE"/>
</dbReference>